<keyword evidence="2" id="KW-1185">Reference proteome</keyword>
<reference evidence="1 2" key="1">
    <citation type="submission" date="2021-06" db="EMBL/GenBank/DDBJ databases">
        <title>Genome sequence of Babesia caballi.</title>
        <authorList>
            <person name="Yamagishi J."/>
            <person name="Kidaka T."/>
            <person name="Ochi A."/>
        </authorList>
    </citation>
    <scope>NUCLEOTIDE SEQUENCE [LARGE SCALE GENOMIC DNA]</scope>
    <source>
        <strain evidence="1">USDA-D6B2</strain>
    </source>
</reference>
<evidence type="ECO:0000313" key="1">
    <source>
        <dbReference type="EMBL" id="GIX65761.1"/>
    </source>
</evidence>
<dbReference type="EMBL" id="BPLF01000005">
    <property type="protein sequence ID" value="GIX65761.1"/>
    <property type="molecule type" value="Genomic_DNA"/>
</dbReference>
<gene>
    <name evidence="1" type="ORF">BcabD6B2_51960</name>
</gene>
<dbReference type="RefSeq" id="XP_067717830.1">
    <property type="nucleotide sequence ID" value="XM_067861729.1"/>
</dbReference>
<proteinExistence type="predicted"/>
<keyword evidence="1" id="KW-0436">Ligase</keyword>
<dbReference type="AlphaFoldDB" id="A0AAV4LZW8"/>
<dbReference type="GO" id="GO:0016874">
    <property type="term" value="F:ligase activity"/>
    <property type="evidence" value="ECO:0007669"/>
    <property type="project" value="UniProtKB-KW"/>
</dbReference>
<comment type="caution">
    <text evidence="1">The sequence shown here is derived from an EMBL/GenBank/DDBJ whole genome shotgun (WGS) entry which is preliminary data.</text>
</comment>
<dbReference type="GeneID" id="94197242"/>
<name>A0AAV4LZW8_BABCB</name>
<dbReference type="Proteomes" id="UP001497744">
    <property type="component" value="Unassembled WGS sequence"/>
</dbReference>
<organism evidence="1 2">
    <name type="scientific">Babesia caballi</name>
    <dbReference type="NCBI Taxonomy" id="5871"/>
    <lineage>
        <taxon>Eukaryota</taxon>
        <taxon>Sar</taxon>
        <taxon>Alveolata</taxon>
        <taxon>Apicomplexa</taxon>
        <taxon>Aconoidasida</taxon>
        <taxon>Piroplasmida</taxon>
        <taxon>Babesiidae</taxon>
        <taxon>Babesia</taxon>
    </lineage>
</organism>
<evidence type="ECO:0000313" key="2">
    <source>
        <dbReference type="Proteomes" id="UP001497744"/>
    </source>
</evidence>
<sequence>MDRLRSDPPDWSCFYYAKQYREECSDYNRLAGGDYIDRVCANLEAKLHACEQNLAKEIANCQPYAEDAPIEVENMQPWLRRPAGIRSA</sequence>
<accession>A0AAV4LZW8</accession>
<protein>
    <submittedName>
        <fullName evidence="1">Proline-tRNA ligase</fullName>
    </submittedName>
</protein>